<dbReference type="Gene3D" id="3.10.180.10">
    <property type="entry name" value="2,3-Dihydroxybiphenyl 1,2-Dioxygenase, domain 1"/>
    <property type="match status" value="1"/>
</dbReference>
<dbReference type="PANTHER" id="PTHR36437">
    <property type="entry name" value="GLYOXALASE/BLEOMYCIN RESISTANCE PROTEIN/DIOXYGENASE"/>
    <property type="match status" value="1"/>
</dbReference>
<feature type="domain" description="VOC" evidence="1">
    <location>
        <begin position="3"/>
        <end position="126"/>
    </location>
</feature>
<sequence length="128" mass="14584">MMRLTIVKLFVKDQEEARQFYVDKLGFVVSEDNQLGDYRWLLVRPPDTQEVAINLEPAKTEQQRALVGQQGGGLAIFGLATDDCRRDYRAMKARGVVFEGEPKRMPYGTGVLLQDLYGNKLYLNEDVP</sequence>
<dbReference type="PANTHER" id="PTHR36437:SF2">
    <property type="entry name" value="GLYOXALASE_BLEOMYCIN RESISTANCE PROTEIN_DIOXYGENASE"/>
    <property type="match status" value="1"/>
</dbReference>
<dbReference type="Pfam" id="PF00903">
    <property type="entry name" value="Glyoxalase"/>
    <property type="match status" value="1"/>
</dbReference>
<evidence type="ECO:0000313" key="3">
    <source>
        <dbReference type="Proteomes" id="UP000319771"/>
    </source>
</evidence>
<protein>
    <recommendedName>
        <fullName evidence="1">VOC domain-containing protein</fullName>
    </recommendedName>
</protein>
<dbReference type="PROSITE" id="PS51819">
    <property type="entry name" value="VOC"/>
    <property type="match status" value="1"/>
</dbReference>
<dbReference type="EMBL" id="VBPB01000296">
    <property type="protein sequence ID" value="TMQ69591.1"/>
    <property type="molecule type" value="Genomic_DNA"/>
</dbReference>
<evidence type="ECO:0000313" key="2">
    <source>
        <dbReference type="EMBL" id="TMQ69591.1"/>
    </source>
</evidence>
<dbReference type="InterPro" id="IPR029068">
    <property type="entry name" value="Glyas_Bleomycin-R_OHBP_Dase"/>
</dbReference>
<dbReference type="InterPro" id="IPR004360">
    <property type="entry name" value="Glyas_Fos-R_dOase_dom"/>
</dbReference>
<organism evidence="2 3">
    <name type="scientific">Eiseniibacteriota bacterium</name>
    <dbReference type="NCBI Taxonomy" id="2212470"/>
    <lineage>
        <taxon>Bacteria</taxon>
        <taxon>Candidatus Eiseniibacteriota</taxon>
    </lineage>
</organism>
<comment type="caution">
    <text evidence="2">The sequence shown here is derived from an EMBL/GenBank/DDBJ whole genome shotgun (WGS) entry which is preliminary data.</text>
</comment>
<accession>A0A538U1A9</accession>
<proteinExistence type="predicted"/>
<dbReference type="AlphaFoldDB" id="A0A538U1A9"/>
<dbReference type="Proteomes" id="UP000319771">
    <property type="component" value="Unassembled WGS sequence"/>
</dbReference>
<name>A0A538U1A9_UNCEI</name>
<evidence type="ECO:0000259" key="1">
    <source>
        <dbReference type="PROSITE" id="PS51819"/>
    </source>
</evidence>
<gene>
    <name evidence="2" type="ORF">E6K81_14645</name>
</gene>
<dbReference type="SUPFAM" id="SSF54593">
    <property type="entry name" value="Glyoxalase/Bleomycin resistance protein/Dihydroxybiphenyl dioxygenase"/>
    <property type="match status" value="1"/>
</dbReference>
<reference evidence="2 3" key="1">
    <citation type="journal article" date="2019" name="Nat. Microbiol.">
        <title>Mediterranean grassland soil C-N compound turnover is dependent on rainfall and depth, and is mediated by genomically divergent microorganisms.</title>
        <authorList>
            <person name="Diamond S."/>
            <person name="Andeer P.F."/>
            <person name="Li Z."/>
            <person name="Crits-Christoph A."/>
            <person name="Burstein D."/>
            <person name="Anantharaman K."/>
            <person name="Lane K.R."/>
            <person name="Thomas B.C."/>
            <person name="Pan C."/>
            <person name="Northen T.R."/>
            <person name="Banfield J.F."/>
        </authorList>
    </citation>
    <scope>NUCLEOTIDE SEQUENCE [LARGE SCALE GENOMIC DNA]</scope>
    <source>
        <strain evidence="2">WS_11</strain>
    </source>
</reference>
<dbReference type="InterPro" id="IPR037523">
    <property type="entry name" value="VOC_core"/>
</dbReference>